<feature type="domain" description="ATPase AAA-type core" evidence="1">
    <location>
        <begin position="37"/>
        <end position="400"/>
    </location>
</feature>
<reference evidence="2" key="1">
    <citation type="submission" date="2022-07" db="EMBL/GenBank/DDBJ databases">
        <title>Genome sequencing of Photobacterium atrarenae GJH2-4.</title>
        <authorList>
            <person name="Park S.-J."/>
        </authorList>
    </citation>
    <scope>NUCLEOTIDE SEQUENCE</scope>
    <source>
        <strain evidence="2">GJH2-4</strain>
    </source>
</reference>
<evidence type="ECO:0000313" key="2">
    <source>
        <dbReference type="EMBL" id="UTV29912.1"/>
    </source>
</evidence>
<protein>
    <submittedName>
        <fullName evidence="2">ATP-binding protein</fullName>
    </submittedName>
</protein>
<dbReference type="InterPro" id="IPR003959">
    <property type="entry name" value="ATPase_AAA_core"/>
</dbReference>
<dbReference type="Gene3D" id="3.40.50.300">
    <property type="entry name" value="P-loop containing nucleotide triphosphate hydrolases"/>
    <property type="match status" value="1"/>
</dbReference>
<sequence>MYEITTFRVCELFGQYDHSIDFRKNDVDSRSKARLCVIVGKNGVGKTTALNMIEGILKLDFSIFREVPFSSAELTLSSEDRLTVTSDLSSSTLEVSFNDLSCSLSLKEPGPANELCESDVEKLRQAALPKFTQVSFEALDIHRSSALRDRTNLKSDEDIDYLRTKSGKLIRGNKRNSKLTQKVHRFVREAQVDYRKYFTSEGPELFPKIIKRLQGGEVNDVTIEQLIDRLNVIKDSEPSMSRFGLSLNMSDIEQLTSLLSDKDSTKQSTAAISALEAYVETLESKHAERLLISDRLIKFEKLVGEFLTDKVVAVDYQKGLTIYSAIGDEIDELMLSSGEYHLLYMLVTALVSTRNGTAIAIDEPELSLHVSWQRKLVSALIECSSGASPLFILATHSASIASEHQDQWVQLG</sequence>
<accession>A0ABY5GKY6</accession>
<dbReference type="InterPro" id="IPR027417">
    <property type="entry name" value="P-loop_NTPase"/>
</dbReference>
<keyword evidence="2" id="KW-0547">Nucleotide-binding</keyword>
<dbReference type="PANTHER" id="PTHR43581:SF2">
    <property type="entry name" value="EXCINUCLEASE ATPASE SUBUNIT"/>
    <property type="match status" value="1"/>
</dbReference>
<keyword evidence="3" id="KW-1185">Reference proteome</keyword>
<dbReference type="Proteomes" id="UP001057998">
    <property type="component" value="Chromosome 2"/>
</dbReference>
<dbReference type="GO" id="GO:0005524">
    <property type="term" value="F:ATP binding"/>
    <property type="evidence" value="ECO:0007669"/>
    <property type="project" value="UniProtKB-KW"/>
</dbReference>
<organism evidence="2 3">
    <name type="scientific">Photobacterium atrarenae</name>
    <dbReference type="NCBI Taxonomy" id="865757"/>
    <lineage>
        <taxon>Bacteria</taxon>
        <taxon>Pseudomonadati</taxon>
        <taxon>Pseudomonadota</taxon>
        <taxon>Gammaproteobacteria</taxon>
        <taxon>Vibrionales</taxon>
        <taxon>Vibrionaceae</taxon>
        <taxon>Photobacterium</taxon>
    </lineage>
</organism>
<name>A0ABY5GKY6_9GAMM</name>
<dbReference type="PANTHER" id="PTHR43581">
    <property type="entry name" value="ATP/GTP PHOSPHATASE"/>
    <property type="match status" value="1"/>
</dbReference>
<evidence type="ECO:0000313" key="3">
    <source>
        <dbReference type="Proteomes" id="UP001057998"/>
    </source>
</evidence>
<dbReference type="InterPro" id="IPR051396">
    <property type="entry name" value="Bact_Antivir_Def_Nuclease"/>
</dbReference>
<dbReference type="Pfam" id="PF13304">
    <property type="entry name" value="AAA_21"/>
    <property type="match status" value="1"/>
</dbReference>
<dbReference type="SUPFAM" id="SSF52540">
    <property type="entry name" value="P-loop containing nucleoside triphosphate hydrolases"/>
    <property type="match status" value="1"/>
</dbReference>
<dbReference type="RefSeq" id="WP_255391245.1">
    <property type="nucleotide sequence ID" value="NZ_CP101509.1"/>
</dbReference>
<keyword evidence="2" id="KW-0067">ATP-binding</keyword>
<gene>
    <name evidence="2" type="ORF">NNL38_23200</name>
</gene>
<evidence type="ECO:0000259" key="1">
    <source>
        <dbReference type="Pfam" id="PF13304"/>
    </source>
</evidence>
<dbReference type="EMBL" id="CP101509">
    <property type="protein sequence ID" value="UTV29912.1"/>
    <property type="molecule type" value="Genomic_DNA"/>
</dbReference>
<proteinExistence type="predicted"/>